<evidence type="ECO:0000256" key="3">
    <source>
        <dbReference type="ARBA" id="ARBA00022729"/>
    </source>
</evidence>
<keyword evidence="6" id="KW-1185">Reference proteome</keyword>
<dbReference type="CDD" id="cd14750">
    <property type="entry name" value="PBP2_TMBP"/>
    <property type="match status" value="1"/>
</dbReference>
<evidence type="ECO:0000313" key="6">
    <source>
        <dbReference type="Proteomes" id="UP000186795"/>
    </source>
</evidence>
<evidence type="ECO:0000313" key="5">
    <source>
        <dbReference type="EMBL" id="SIS96295.1"/>
    </source>
</evidence>
<feature type="signal peptide" evidence="4">
    <location>
        <begin position="1"/>
        <end position="21"/>
    </location>
</feature>
<dbReference type="AlphaFoldDB" id="A0A1N7ND34"/>
<comment type="similarity">
    <text evidence="1">Belongs to the bacterial solute-binding protein 1 family.</text>
</comment>
<dbReference type="PANTHER" id="PTHR30061:SF50">
    <property type="entry name" value="MALTOSE_MALTODEXTRIN-BINDING PERIPLASMIC PROTEIN"/>
    <property type="match status" value="1"/>
</dbReference>
<keyword evidence="3 4" id="KW-0732">Signal</keyword>
<dbReference type="SUPFAM" id="SSF53850">
    <property type="entry name" value="Periplasmic binding protein-like II"/>
    <property type="match status" value="1"/>
</dbReference>
<name>A0A1N7ND34_9BACL</name>
<dbReference type="InterPro" id="IPR006059">
    <property type="entry name" value="SBP"/>
</dbReference>
<dbReference type="Pfam" id="PF01547">
    <property type="entry name" value="SBP_bac_1"/>
    <property type="match status" value="1"/>
</dbReference>
<feature type="chain" id="PRO_5012230337" evidence="4">
    <location>
        <begin position="22"/>
        <end position="425"/>
    </location>
</feature>
<reference evidence="6" key="1">
    <citation type="submission" date="2017-01" db="EMBL/GenBank/DDBJ databases">
        <authorList>
            <person name="Varghese N."/>
            <person name="Submissions S."/>
        </authorList>
    </citation>
    <scope>NUCLEOTIDE SEQUENCE [LARGE SCALE GENOMIC DNA]</scope>
    <source>
        <strain evidence="6">DSM 45196</strain>
    </source>
</reference>
<dbReference type="EMBL" id="FTOD01000008">
    <property type="protein sequence ID" value="SIS96295.1"/>
    <property type="molecule type" value="Genomic_DNA"/>
</dbReference>
<dbReference type="Gene3D" id="3.40.190.10">
    <property type="entry name" value="Periplasmic binding protein-like II"/>
    <property type="match status" value="2"/>
</dbReference>
<evidence type="ECO:0000256" key="1">
    <source>
        <dbReference type="ARBA" id="ARBA00008520"/>
    </source>
</evidence>
<dbReference type="GO" id="GO:0015768">
    <property type="term" value="P:maltose transport"/>
    <property type="evidence" value="ECO:0007669"/>
    <property type="project" value="TreeGrafter"/>
</dbReference>
<gene>
    <name evidence="5" type="ORF">SAMN05421790_108140</name>
</gene>
<proteinExistence type="inferred from homology"/>
<dbReference type="GO" id="GO:0055052">
    <property type="term" value="C:ATP-binding cassette (ABC) transporter complex, substrate-binding subunit-containing"/>
    <property type="evidence" value="ECO:0007669"/>
    <property type="project" value="TreeGrafter"/>
</dbReference>
<sequence length="425" mass="46780">MKIWRKMLTVGLSASLTFALAACGSGPDEVKGDDNGKKITLTYARGKDQTGATTKLIKAFEKEHPNIRVKFKEMPSDTGVSHDQYVTMFSGGSGEIDIFDLDVIWPAEFAQAGYLEPLDRYIQRDRIELDNYVEGAVDAGNYNGQQWAMPKFMDAGLLYYRTDLVKKAPKTWDEMMEQAKEQKGKNGAKYGYLFQGKQYEGLVCNFVEFIGSYGGQVLDEQGKVAINSPETVKGLKKMTELAGSDLVPGNVTAITEIETDAIYGEGQAVFDRQWPYHYTKMNEEGSKVKGKVAVAPLPAGDKGSAAALGGWVSGINKNSKHKKEAWEFIKFMTGPEGQKISAIDGGLAPTYIPLFEDDEVKKASPLFKDKNYVEGLKSAVSRPVSPEYPKISDIIQVEVSKTLAGKQTPEAAVKSMEKKLQEVVK</sequence>
<dbReference type="Proteomes" id="UP000186795">
    <property type="component" value="Unassembled WGS sequence"/>
</dbReference>
<dbReference type="PROSITE" id="PS51257">
    <property type="entry name" value="PROKAR_LIPOPROTEIN"/>
    <property type="match status" value="1"/>
</dbReference>
<evidence type="ECO:0000256" key="2">
    <source>
        <dbReference type="ARBA" id="ARBA00022448"/>
    </source>
</evidence>
<dbReference type="GO" id="GO:0042956">
    <property type="term" value="P:maltodextrin transmembrane transport"/>
    <property type="evidence" value="ECO:0007669"/>
    <property type="project" value="TreeGrafter"/>
</dbReference>
<dbReference type="OrthoDB" id="9808332at2"/>
<evidence type="ECO:0000256" key="4">
    <source>
        <dbReference type="SAM" id="SignalP"/>
    </source>
</evidence>
<accession>A0A1N7ND34</accession>
<organism evidence="5 6">
    <name type="scientific">Kroppenstedtia eburnea</name>
    <dbReference type="NCBI Taxonomy" id="714067"/>
    <lineage>
        <taxon>Bacteria</taxon>
        <taxon>Bacillati</taxon>
        <taxon>Bacillota</taxon>
        <taxon>Bacilli</taxon>
        <taxon>Bacillales</taxon>
        <taxon>Thermoactinomycetaceae</taxon>
        <taxon>Kroppenstedtia</taxon>
    </lineage>
</organism>
<dbReference type="GO" id="GO:1901982">
    <property type="term" value="F:maltose binding"/>
    <property type="evidence" value="ECO:0007669"/>
    <property type="project" value="TreeGrafter"/>
</dbReference>
<keyword evidence="2" id="KW-0813">Transport</keyword>
<dbReference type="PANTHER" id="PTHR30061">
    <property type="entry name" value="MALTOSE-BINDING PERIPLASMIC PROTEIN"/>
    <property type="match status" value="1"/>
</dbReference>
<protein>
    <submittedName>
        <fullName evidence="5">Carbohydrate ABC transporter substrate-binding protein, CUT1 family</fullName>
    </submittedName>
</protein>